<dbReference type="PANTHER" id="PTHR33373">
    <property type="entry name" value="OS07G0479600 PROTEIN"/>
    <property type="match status" value="1"/>
</dbReference>
<gene>
    <name evidence="1" type="ORF">AKO1_002016</name>
</gene>
<dbReference type="PANTHER" id="PTHR33373:SF34">
    <property type="entry name" value="DUF4050 DOMAIN-CONTAINING PROTEIN"/>
    <property type="match status" value="1"/>
</dbReference>
<evidence type="ECO:0000313" key="2">
    <source>
        <dbReference type="Proteomes" id="UP001431209"/>
    </source>
</evidence>
<reference evidence="1 2" key="1">
    <citation type="submission" date="2024-03" db="EMBL/GenBank/DDBJ databases">
        <title>The Acrasis kona genome and developmental transcriptomes reveal deep origins of eukaryotic multicellular pathways.</title>
        <authorList>
            <person name="Sheikh S."/>
            <person name="Fu C.-J."/>
            <person name="Brown M.W."/>
            <person name="Baldauf S.L."/>
        </authorList>
    </citation>
    <scope>NUCLEOTIDE SEQUENCE [LARGE SCALE GENOMIC DNA]</scope>
    <source>
        <strain evidence="1 2">ATCC MYA-3509</strain>
    </source>
</reference>
<accession>A0AAW2Z918</accession>
<dbReference type="AlphaFoldDB" id="A0AAW2Z918"/>
<evidence type="ECO:0008006" key="3">
    <source>
        <dbReference type="Google" id="ProtNLM"/>
    </source>
</evidence>
<keyword evidence="2" id="KW-1185">Reference proteome</keyword>
<protein>
    <recommendedName>
        <fullName evidence="3">DUF4050 domain-containing protein</fullName>
    </recommendedName>
</protein>
<comment type="caution">
    <text evidence="1">The sequence shown here is derived from an EMBL/GenBank/DDBJ whole genome shotgun (WGS) entry which is preliminary data.</text>
</comment>
<evidence type="ECO:0000313" key="1">
    <source>
        <dbReference type="EMBL" id="KAL0486332.1"/>
    </source>
</evidence>
<dbReference type="EMBL" id="JAOPGA020001222">
    <property type="protein sequence ID" value="KAL0486332.1"/>
    <property type="molecule type" value="Genomic_DNA"/>
</dbReference>
<name>A0AAW2Z918_9EUKA</name>
<organism evidence="1 2">
    <name type="scientific">Acrasis kona</name>
    <dbReference type="NCBI Taxonomy" id="1008807"/>
    <lineage>
        <taxon>Eukaryota</taxon>
        <taxon>Discoba</taxon>
        <taxon>Heterolobosea</taxon>
        <taxon>Tetramitia</taxon>
        <taxon>Eutetramitia</taxon>
        <taxon>Acrasidae</taxon>
        <taxon>Acrasis</taxon>
    </lineage>
</organism>
<sequence>MSQRGDDYMKKYEAISQDLVGVDRWNAIRQAWTAQQHIDKKKSKTTPYTVDVDTIVEHLVNPKKPAFAHPVPLPEMVNILMELWEADGLFD</sequence>
<dbReference type="Proteomes" id="UP001431209">
    <property type="component" value="Unassembled WGS sequence"/>
</dbReference>
<proteinExistence type="predicted"/>